<evidence type="ECO:0000256" key="5">
    <source>
        <dbReference type="ARBA" id="ARBA00022741"/>
    </source>
</evidence>
<dbReference type="GO" id="GO:0005737">
    <property type="term" value="C:cytoplasm"/>
    <property type="evidence" value="ECO:0007669"/>
    <property type="project" value="UniProtKB-SubCell"/>
</dbReference>
<dbReference type="SMART" id="SM01400">
    <property type="entry name" value="Pribosyltran_N"/>
    <property type="match status" value="1"/>
</dbReference>
<evidence type="ECO:0000256" key="7">
    <source>
        <dbReference type="ARBA" id="ARBA00022840"/>
    </source>
</evidence>
<dbReference type="InterPro" id="IPR000836">
    <property type="entry name" value="PRTase_dom"/>
</dbReference>
<dbReference type="PANTHER" id="PTHR10210">
    <property type="entry name" value="RIBOSE-PHOSPHATE DIPHOSPHOKINASE FAMILY MEMBER"/>
    <property type="match status" value="1"/>
</dbReference>
<proteinExistence type="inferred from homology"/>
<dbReference type="PROSITE" id="PS00114">
    <property type="entry name" value="PRPP_SYNTHASE"/>
    <property type="match status" value="1"/>
</dbReference>
<dbReference type="GO" id="GO:0016301">
    <property type="term" value="F:kinase activity"/>
    <property type="evidence" value="ECO:0007669"/>
    <property type="project" value="UniProtKB-KW"/>
</dbReference>
<dbReference type="Pfam" id="PF14572">
    <property type="entry name" value="Pribosyl_synth"/>
    <property type="match status" value="1"/>
</dbReference>
<dbReference type="CDD" id="cd06223">
    <property type="entry name" value="PRTases_typeI"/>
    <property type="match status" value="1"/>
</dbReference>
<dbReference type="Pfam" id="PF13793">
    <property type="entry name" value="Pribosyltran_N"/>
    <property type="match status" value="1"/>
</dbReference>
<dbReference type="PANTHER" id="PTHR10210:SF41">
    <property type="entry name" value="RIBOSE-PHOSPHATE PYROPHOSPHOKINASE 1, CHLOROPLASTIC"/>
    <property type="match status" value="1"/>
</dbReference>
<dbReference type="Proteomes" id="UP000190837">
    <property type="component" value="Unassembled WGS sequence"/>
</dbReference>
<sequence length="312" mass="34112">MTVFTGNANPQLARQIVQHLGLPLGNAIVDKFSDGEIRVELQENVRGKDVFVIQPTSHPTNDSIMELLILSDALRRASANRITAVIPYFGYSRQDRRPRSARVPISAKVVANMIVGVGIDRVLTLDLHADQIQGFFDFPVDNIYATPIILNDLLAQDFKNPVVVSPDVGGVLRARATAKQIDAKLAIIDKRRPRPNESEIMNIIGDNIEGCDCIIVDDMVDTAGTLANAATALKERKARTVTAYCTHAILSGNAIENIEKSGMDQLIVTDSVPLREAAKNCKKIRVLSIAGLVAESIRRIHVEESISSLFVN</sequence>
<keyword evidence="5 12" id="KW-0547">Nucleotide-binding</keyword>
<dbReference type="AlphaFoldDB" id="A0A1C3H2A8"/>
<dbReference type="InterPro" id="IPR005946">
    <property type="entry name" value="Rib-P_diPkinase"/>
</dbReference>
<feature type="binding site" evidence="12">
    <location>
        <position position="217"/>
    </location>
    <ligand>
        <name>D-ribose 5-phosphate</name>
        <dbReference type="ChEBI" id="CHEBI:78346"/>
    </ligand>
</feature>
<dbReference type="FunFam" id="3.40.50.2020:FF:000001">
    <property type="entry name" value="Ribose-phosphate pyrophosphokinase"/>
    <property type="match status" value="1"/>
</dbReference>
<dbReference type="EC" id="2.7.6.1" evidence="12"/>
<evidence type="ECO:0000256" key="9">
    <source>
        <dbReference type="ARBA" id="ARBA00049535"/>
    </source>
</evidence>
<evidence type="ECO:0000313" key="14">
    <source>
        <dbReference type="EMBL" id="SAM57143.1"/>
    </source>
</evidence>
<feature type="binding site" evidence="12">
    <location>
        <begin position="221"/>
        <end position="225"/>
    </location>
    <ligand>
        <name>D-ribose 5-phosphate</name>
        <dbReference type="ChEBI" id="CHEBI:78346"/>
    </ligand>
</feature>
<dbReference type="InterPro" id="IPR029057">
    <property type="entry name" value="PRTase-like"/>
</dbReference>
<keyword evidence="4 12" id="KW-0545">Nucleotide biosynthesis</keyword>
<evidence type="ECO:0000313" key="15">
    <source>
        <dbReference type="Proteomes" id="UP000190837"/>
    </source>
</evidence>
<keyword evidence="3 12" id="KW-0479">Metal-binding</keyword>
<comment type="subcellular location">
    <subcellularLocation>
        <location evidence="12">Cytoplasm</location>
    </subcellularLocation>
</comment>
<dbReference type="GO" id="GO:0006015">
    <property type="term" value="P:5-phosphoribose 1-diphosphate biosynthetic process"/>
    <property type="evidence" value="ECO:0007669"/>
    <property type="project" value="UniProtKB-UniRule"/>
</dbReference>
<evidence type="ECO:0000259" key="13">
    <source>
        <dbReference type="Pfam" id="PF13793"/>
    </source>
</evidence>
<evidence type="ECO:0000256" key="2">
    <source>
        <dbReference type="ARBA" id="ARBA00022679"/>
    </source>
</evidence>
<evidence type="ECO:0000256" key="11">
    <source>
        <dbReference type="ARBA" id="ARBA00061444"/>
    </source>
</evidence>
<evidence type="ECO:0000256" key="8">
    <source>
        <dbReference type="ARBA" id="ARBA00022842"/>
    </source>
</evidence>
<evidence type="ECO:0000256" key="6">
    <source>
        <dbReference type="ARBA" id="ARBA00022777"/>
    </source>
</evidence>
<keyword evidence="6 12" id="KW-0418">Kinase</keyword>
<dbReference type="InterPro" id="IPR029099">
    <property type="entry name" value="Pribosyltran_N"/>
</dbReference>
<feature type="binding site" evidence="12">
    <location>
        <position position="192"/>
    </location>
    <ligand>
        <name>D-ribose 5-phosphate</name>
        <dbReference type="ChEBI" id="CHEBI:78346"/>
    </ligand>
</feature>
<dbReference type="Gene3D" id="3.40.50.2020">
    <property type="match status" value="2"/>
</dbReference>
<feature type="domain" description="Ribose-phosphate pyrophosphokinase N-terminal" evidence="13">
    <location>
        <begin position="1"/>
        <end position="118"/>
    </location>
</feature>
<feature type="binding site" evidence="12">
    <location>
        <begin position="34"/>
        <end position="36"/>
    </location>
    <ligand>
        <name>ATP</name>
        <dbReference type="ChEBI" id="CHEBI:30616"/>
    </ligand>
</feature>
<keyword evidence="8 12" id="KW-0460">Magnesium</keyword>
<gene>
    <name evidence="12" type="primary">prs</name>
    <name evidence="14" type="ORF">CHUV0807_0172</name>
</gene>
<dbReference type="GO" id="GO:0004749">
    <property type="term" value="F:ribose phosphate diphosphokinase activity"/>
    <property type="evidence" value="ECO:0007669"/>
    <property type="project" value="UniProtKB-UniRule"/>
</dbReference>
<keyword evidence="7 12" id="KW-0067">ATP-binding</keyword>
<feature type="binding site" evidence="12">
    <location>
        <position position="167"/>
    </location>
    <ligand>
        <name>Mg(2+)</name>
        <dbReference type="ChEBI" id="CHEBI:18420"/>
    </ligand>
</feature>
<evidence type="ECO:0000256" key="10">
    <source>
        <dbReference type="ARBA" id="ARBA00054914"/>
    </source>
</evidence>
<dbReference type="UniPathway" id="UPA00087">
    <property type="reaction ID" value="UER00172"/>
</dbReference>
<comment type="pathway">
    <text evidence="1 12">Metabolic intermediate biosynthesis; 5-phospho-alpha-D-ribose 1-diphosphate biosynthesis; 5-phospho-alpha-D-ribose 1-diphosphate from D-ribose 5-phosphate (route I): step 1/1.</text>
</comment>
<feature type="active site" evidence="12">
    <location>
        <position position="190"/>
    </location>
</feature>
<comment type="similarity">
    <text evidence="11 12">Belongs to the ribose-phosphate pyrophosphokinase family. Class I subfamily.</text>
</comment>
<evidence type="ECO:0000256" key="1">
    <source>
        <dbReference type="ARBA" id="ARBA00004996"/>
    </source>
</evidence>
<evidence type="ECO:0000256" key="4">
    <source>
        <dbReference type="ARBA" id="ARBA00022727"/>
    </source>
</evidence>
<organism evidence="14 15">
    <name type="scientific">Cardiobacterium hominis</name>
    <dbReference type="NCBI Taxonomy" id="2718"/>
    <lineage>
        <taxon>Bacteria</taxon>
        <taxon>Pseudomonadati</taxon>
        <taxon>Pseudomonadota</taxon>
        <taxon>Gammaproteobacteria</taxon>
        <taxon>Cardiobacteriales</taxon>
        <taxon>Cardiobacteriaceae</taxon>
        <taxon>Cardiobacterium</taxon>
    </lineage>
</organism>
<dbReference type="GO" id="GO:0009156">
    <property type="term" value="P:ribonucleoside monophosphate biosynthetic process"/>
    <property type="evidence" value="ECO:0007669"/>
    <property type="project" value="InterPro"/>
</dbReference>
<feature type="binding site" evidence="12">
    <location>
        <position position="128"/>
    </location>
    <ligand>
        <name>Mg(2+)</name>
        <dbReference type="ChEBI" id="CHEBI:18420"/>
    </ligand>
</feature>
<dbReference type="SUPFAM" id="SSF53271">
    <property type="entry name" value="PRTase-like"/>
    <property type="match status" value="2"/>
</dbReference>
<dbReference type="HAMAP" id="MF_00583_B">
    <property type="entry name" value="RibP_PPkinase_B"/>
    <property type="match status" value="1"/>
</dbReference>
<name>A0A1C3H2A8_9GAMM</name>
<dbReference type="GO" id="GO:0000287">
    <property type="term" value="F:magnesium ion binding"/>
    <property type="evidence" value="ECO:0007669"/>
    <property type="project" value="UniProtKB-UniRule"/>
</dbReference>
<comment type="subunit">
    <text evidence="12">Homohexamer.</text>
</comment>
<reference evidence="15" key="1">
    <citation type="submission" date="2016-04" db="EMBL/GenBank/DDBJ databases">
        <authorList>
            <person name="Tagini F."/>
        </authorList>
    </citation>
    <scope>NUCLEOTIDE SEQUENCE [LARGE SCALE GENOMIC DNA]</scope>
    <source>
        <strain evidence="15">CHUV0807</strain>
    </source>
</reference>
<dbReference type="NCBIfam" id="TIGR01251">
    <property type="entry name" value="ribP_PPkin"/>
    <property type="match status" value="1"/>
</dbReference>
<feature type="binding site" evidence="12">
    <location>
        <begin position="93"/>
        <end position="94"/>
    </location>
    <ligand>
        <name>ATP</name>
        <dbReference type="ChEBI" id="CHEBI:30616"/>
    </ligand>
</feature>
<dbReference type="GO" id="GO:0005524">
    <property type="term" value="F:ATP binding"/>
    <property type="evidence" value="ECO:0007669"/>
    <property type="project" value="UniProtKB-KW"/>
</dbReference>
<keyword evidence="2 12" id="KW-0808">Transferase</keyword>
<comment type="catalytic activity">
    <reaction evidence="9 12">
        <text>D-ribose 5-phosphate + ATP = 5-phospho-alpha-D-ribose 1-diphosphate + AMP + H(+)</text>
        <dbReference type="Rhea" id="RHEA:15609"/>
        <dbReference type="ChEBI" id="CHEBI:15378"/>
        <dbReference type="ChEBI" id="CHEBI:30616"/>
        <dbReference type="ChEBI" id="CHEBI:58017"/>
        <dbReference type="ChEBI" id="CHEBI:78346"/>
        <dbReference type="ChEBI" id="CHEBI:456215"/>
        <dbReference type="EC" id="2.7.6.1"/>
    </reaction>
</comment>
<dbReference type="InterPro" id="IPR000842">
    <property type="entry name" value="PRib_PP_synth_CS"/>
</dbReference>
<dbReference type="InterPro" id="IPR037515">
    <property type="entry name" value="Rib-P_diPkinase_bac"/>
</dbReference>
<protein>
    <recommendedName>
        <fullName evidence="12">Ribose-phosphate pyrophosphokinase</fullName>
        <shortName evidence="12">RPPK</shortName>
        <ecNumber evidence="12">2.7.6.1</ecNumber>
    </recommendedName>
    <alternativeName>
        <fullName evidence="12">5-phospho-D-ribosyl alpha-1-diphosphate synthase</fullName>
    </alternativeName>
    <alternativeName>
        <fullName evidence="12">Phosphoribosyl diphosphate synthase</fullName>
    </alternativeName>
    <alternativeName>
        <fullName evidence="12">Phosphoribosyl pyrophosphate synthase</fullName>
        <shortName evidence="12">P-Rib-PP synthase</shortName>
        <shortName evidence="12">PRPP synthase</shortName>
        <shortName evidence="12">PRPPase</shortName>
    </alternativeName>
</protein>
<evidence type="ECO:0000256" key="3">
    <source>
        <dbReference type="ARBA" id="ARBA00022723"/>
    </source>
</evidence>
<keyword evidence="12" id="KW-0963">Cytoplasm</keyword>
<evidence type="ECO:0000256" key="12">
    <source>
        <dbReference type="HAMAP-Rule" id="MF_00583"/>
    </source>
</evidence>
<comment type="cofactor">
    <cofactor evidence="12">
        <name>Mg(2+)</name>
        <dbReference type="ChEBI" id="CHEBI:18420"/>
    </cofactor>
    <text evidence="12">Binds 2 Mg(2+) ions per subunit.</text>
</comment>
<comment type="function">
    <text evidence="10 12">Involved in the biosynthesis of the central metabolite phospho-alpha-D-ribosyl-1-pyrophosphate (PRPP) via the transfer of pyrophosphoryl group from ATP to 1-hydroxyl of ribose-5-phosphate (Rib-5-P).</text>
</comment>
<dbReference type="GO" id="GO:0006164">
    <property type="term" value="P:purine nucleotide biosynthetic process"/>
    <property type="evidence" value="ECO:0007669"/>
    <property type="project" value="TreeGrafter"/>
</dbReference>
<dbReference type="RefSeq" id="WP_079538906.1">
    <property type="nucleotide sequence ID" value="NZ_FKLO01000012.1"/>
</dbReference>
<dbReference type="NCBIfam" id="NF002320">
    <property type="entry name" value="PRK01259.1"/>
    <property type="match status" value="1"/>
</dbReference>
<accession>A0A1C3H2A8</accession>
<dbReference type="GO" id="GO:0002189">
    <property type="term" value="C:ribose phosphate diphosphokinase complex"/>
    <property type="evidence" value="ECO:0007669"/>
    <property type="project" value="TreeGrafter"/>
</dbReference>
<dbReference type="EMBL" id="FKLO01000012">
    <property type="protein sequence ID" value="SAM57143.1"/>
    <property type="molecule type" value="Genomic_DNA"/>
</dbReference>